<keyword evidence="1" id="KW-1133">Transmembrane helix</keyword>
<feature type="transmembrane region" description="Helical" evidence="1">
    <location>
        <begin position="6"/>
        <end position="25"/>
    </location>
</feature>
<keyword evidence="3" id="KW-1185">Reference proteome</keyword>
<reference evidence="2 3" key="1">
    <citation type="journal article" date="2019" name="Int. J. Syst. Evol. Microbiol.">
        <title>The Global Catalogue of Microorganisms (GCM) 10K type strain sequencing project: providing services to taxonomists for standard genome sequencing and annotation.</title>
        <authorList>
            <consortium name="The Broad Institute Genomics Platform"/>
            <consortium name="The Broad Institute Genome Sequencing Center for Infectious Disease"/>
            <person name="Wu L."/>
            <person name="Ma J."/>
        </authorList>
    </citation>
    <scope>NUCLEOTIDE SEQUENCE [LARGE SCALE GENOMIC DNA]</scope>
    <source>
        <strain evidence="2 3">JCM 16373</strain>
    </source>
</reference>
<evidence type="ECO:0000256" key="1">
    <source>
        <dbReference type="SAM" id="Phobius"/>
    </source>
</evidence>
<proteinExistence type="predicted"/>
<name>A0ABN3QUE0_9ACTN</name>
<evidence type="ECO:0000313" key="2">
    <source>
        <dbReference type="EMBL" id="GAA2635523.1"/>
    </source>
</evidence>
<organism evidence="2 3">
    <name type="scientific">Streptomyces axinellae</name>
    <dbReference type="NCBI Taxonomy" id="552788"/>
    <lineage>
        <taxon>Bacteria</taxon>
        <taxon>Bacillati</taxon>
        <taxon>Actinomycetota</taxon>
        <taxon>Actinomycetes</taxon>
        <taxon>Kitasatosporales</taxon>
        <taxon>Streptomycetaceae</taxon>
        <taxon>Streptomyces</taxon>
    </lineage>
</organism>
<keyword evidence="1" id="KW-0812">Transmembrane</keyword>
<dbReference type="EMBL" id="BAAARJ010000025">
    <property type="protein sequence ID" value="GAA2635523.1"/>
    <property type="molecule type" value="Genomic_DNA"/>
</dbReference>
<evidence type="ECO:0000313" key="3">
    <source>
        <dbReference type="Proteomes" id="UP001501447"/>
    </source>
</evidence>
<accession>A0ABN3QUE0</accession>
<sequence>MLIVGWGAFIYAGMVALYFLARALWAADDDQAAQSSQTPTV</sequence>
<dbReference type="Proteomes" id="UP001501447">
    <property type="component" value="Unassembled WGS sequence"/>
</dbReference>
<protein>
    <submittedName>
        <fullName evidence="2">Uncharacterized protein</fullName>
    </submittedName>
</protein>
<gene>
    <name evidence="2" type="ORF">GCM10009863_59930</name>
</gene>
<keyword evidence="1" id="KW-0472">Membrane</keyword>
<comment type="caution">
    <text evidence="2">The sequence shown here is derived from an EMBL/GenBank/DDBJ whole genome shotgun (WGS) entry which is preliminary data.</text>
</comment>